<dbReference type="GO" id="GO:0000166">
    <property type="term" value="F:nucleotide binding"/>
    <property type="evidence" value="ECO:0007669"/>
    <property type="project" value="InterPro"/>
</dbReference>
<dbReference type="Gene3D" id="3.40.50.720">
    <property type="entry name" value="NAD(P)-binding Rossmann-like Domain"/>
    <property type="match status" value="1"/>
</dbReference>
<protein>
    <submittedName>
        <fullName evidence="4">Gfo/Idh/MocA family oxidoreductase</fullName>
    </submittedName>
</protein>
<feature type="domain" description="GFO/IDH/MocA-like oxidoreductase" evidence="3">
    <location>
        <begin position="132"/>
        <end position="257"/>
    </location>
</feature>
<dbReference type="Pfam" id="PF22725">
    <property type="entry name" value="GFO_IDH_MocA_C3"/>
    <property type="match status" value="1"/>
</dbReference>
<dbReference type="SUPFAM" id="SSF55347">
    <property type="entry name" value="Glyceraldehyde-3-phosphate dehydrogenase-like, C-terminal domain"/>
    <property type="match status" value="1"/>
</dbReference>
<accession>A0A4Q5LVX3</accession>
<dbReference type="GO" id="GO:0016491">
    <property type="term" value="F:oxidoreductase activity"/>
    <property type="evidence" value="ECO:0007669"/>
    <property type="project" value="UniProtKB-KW"/>
</dbReference>
<organism evidence="4 5">
    <name type="scientific">Emticicia agri</name>
    <dbReference type="NCBI Taxonomy" id="2492393"/>
    <lineage>
        <taxon>Bacteria</taxon>
        <taxon>Pseudomonadati</taxon>
        <taxon>Bacteroidota</taxon>
        <taxon>Cytophagia</taxon>
        <taxon>Cytophagales</taxon>
        <taxon>Leadbetterellaceae</taxon>
        <taxon>Emticicia</taxon>
    </lineage>
</organism>
<evidence type="ECO:0000313" key="4">
    <source>
        <dbReference type="EMBL" id="RYU93824.1"/>
    </source>
</evidence>
<dbReference type="InterPro" id="IPR036291">
    <property type="entry name" value="NAD(P)-bd_dom_sf"/>
</dbReference>
<dbReference type="AlphaFoldDB" id="A0A4Q5LVX3"/>
<dbReference type="Gene3D" id="3.30.360.10">
    <property type="entry name" value="Dihydrodipicolinate Reductase, domain 2"/>
    <property type="match status" value="1"/>
</dbReference>
<proteinExistence type="predicted"/>
<dbReference type="PANTHER" id="PTHR43818">
    <property type="entry name" value="BCDNA.GH03377"/>
    <property type="match status" value="1"/>
</dbReference>
<dbReference type="Proteomes" id="UP000293162">
    <property type="component" value="Unassembled WGS sequence"/>
</dbReference>
<dbReference type="InterPro" id="IPR050463">
    <property type="entry name" value="Gfo/Idh/MocA_oxidrdct_glycsds"/>
</dbReference>
<sequence length="324" mass="35731">MEKINWGIIGCGDVTELKSGPAFNKVPQSALIAVMRRDAAKAEDYARRHQVPKWYTDAYELINDPEINAIYVATPPSTHEAYTLAAIKAGKPVYVEKPMAGDYGAAYRMAEAATAANSKLVVAHYRREQQRFKKVKQLLAEKAIGEVRLVRLELAKIPLTAEEMADPKTAWRIDPATAGGGLFHDLSPHQLDLMYYFFGDVAKVNGLASNQGGFYAADDMVVANILFKSGVVFNGTWCFNAGQAADYCEIQGTKGKISFTVFSTDSITVEREGKTETLTFDPLMHVQQPMIEAVVRYFLDKGPNPDSGYEGAEVMRLIETSVAR</sequence>
<dbReference type="InterPro" id="IPR055170">
    <property type="entry name" value="GFO_IDH_MocA-like_dom"/>
</dbReference>
<dbReference type="RefSeq" id="WP_130023043.1">
    <property type="nucleotide sequence ID" value="NZ_SEWF01000036.1"/>
</dbReference>
<reference evidence="4 5" key="1">
    <citation type="submission" date="2019-02" db="EMBL/GenBank/DDBJ databases">
        <title>Bacterial novel species Emticicia sp. 17J42-9 isolated from soil.</title>
        <authorList>
            <person name="Jung H.-Y."/>
        </authorList>
    </citation>
    <scope>NUCLEOTIDE SEQUENCE [LARGE SCALE GENOMIC DNA]</scope>
    <source>
        <strain evidence="4 5">17J42-9</strain>
    </source>
</reference>
<keyword evidence="1" id="KW-0560">Oxidoreductase</keyword>
<evidence type="ECO:0000259" key="2">
    <source>
        <dbReference type="Pfam" id="PF01408"/>
    </source>
</evidence>
<evidence type="ECO:0000256" key="1">
    <source>
        <dbReference type="ARBA" id="ARBA00023002"/>
    </source>
</evidence>
<dbReference type="EMBL" id="SEWF01000036">
    <property type="protein sequence ID" value="RYU93824.1"/>
    <property type="molecule type" value="Genomic_DNA"/>
</dbReference>
<dbReference type="SUPFAM" id="SSF51735">
    <property type="entry name" value="NAD(P)-binding Rossmann-fold domains"/>
    <property type="match status" value="1"/>
</dbReference>
<dbReference type="OrthoDB" id="9795543at2"/>
<dbReference type="PANTHER" id="PTHR43818:SF11">
    <property type="entry name" value="BCDNA.GH03377"/>
    <property type="match status" value="1"/>
</dbReference>
<gene>
    <name evidence="4" type="ORF">EWM59_20090</name>
</gene>
<evidence type="ECO:0000259" key="3">
    <source>
        <dbReference type="Pfam" id="PF22725"/>
    </source>
</evidence>
<keyword evidence="5" id="KW-1185">Reference proteome</keyword>
<dbReference type="InterPro" id="IPR000683">
    <property type="entry name" value="Gfo/Idh/MocA-like_OxRdtase_N"/>
</dbReference>
<comment type="caution">
    <text evidence="4">The sequence shown here is derived from an EMBL/GenBank/DDBJ whole genome shotgun (WGS) entry which is preliminary data.</text>
</comment>
<dbReference type="Pfam" id="PF01408">
    <property type="entry name" value="GFO_IDH_MocA"/>
    <property type="match status" value="1"/>
</dbReference>
<feature type="domain" description="Gfo/Idh/MocA-like oxidoreductase N-terminal" evidence="2">
    <location>
        <begin position="4"/>
        <end position="124"/>
    </location>
</feature>
<evidence type="ECO:0000313" key="5">
    <source>
        <dbReference type="Proteomes" id="UP000293162"/>
    </source>
</evidence>
<name>A0A4Q5LVX3_9BACT</name>